<evidence type="ECO:0000256" key="1">
    <source>
        <dbReference type="ARBA" id="ARBA00004328"/>
    </source>
</evidence>
<comment type="subcellular location">
    <subcellularLocation>
        <location evidence="1">Virion</location>
    </subcellularLocation>
</comment>
<dbReference type="RefSeq" id="WP_076175068.1">
    <property type="nucleotide sequence ID" value="NZ_MRTP01000013.1"/>
</dbReference>
<dbReference type="PANTHER" id="PTHR35191">
    <property type="entry name" value="PROPHAGE SIDE TAIL FIBER PROTEIN HOMOLOG STFQ-RELATED"/>
    <property type="match status" value="1"/>
</dbReference>
<dbReference type="GO" id="GO:0046718">
    <property type="term" value="P:symbiont entry into host cell"/>
    <property type="evidence" value="ECO:0007669"/>
    <property type="project" value="InterPro"/>
</dbReference>
<dbReference type="EMBL" id="MRTP01000013">
    <property type="protein sequence ID" value="OMF49588.1"/>
    <property type="molecule type" value="Genomic_DNA"/>
</dbReference>
<comment type="caution">
    <text evidence="3">The sequence shown here is derived from an EMBL/GenBank/DDBJ whole genome shotgun (WGS) entry which is preliminary data.</text>
</comment>
<protein>
    <recommendedName>
        <fullName evidence="5">Phage tail protein</fullName>
    </recommendedName>
</protein>
<dbReference type="InterPro" id="IPR005068">
    <property type="entry name" value="Phage_lambda_Stf-r2"/>
</dbReference>
<gene>
    <name evidence="3" type="ORF">BK138_29340</name>
</gene>
<reference evidence="3 4" key="1">
    <citation type="submission" date="2016-11" db="EMBL/GenBank/DDBJ databases">
        <title>Paenibacillus species isolates.</title>
        <authorList>
            <person name="Beno S.M."/>
        </authorList>
    </citation>
    <scope>NUCLEOTIDE SEQUENCE [LARGE SCALE GENOMIC DNA]</scope>
    <source>
        <strain evidence="3 4">FSL R5-0378</strain>
    </source>
</reference>
<evidence type="ECO:0000313" key="4">
    <source>
        <dbReference type="Proteomes" id="UP000187172"/>
    </source>
</evidence>
<accession>A0A1R1ECP2</accession>
<keyword evidence="2" id="KW-0945">Host-virus interaction</keyword>
<proteinExistence type="predicted"/>
<dbReference type="GO" id="GO:0019062">
    <property type="term" value="P:virion attachment to host cell"/>
    <property type="evidence" value="ECO:0007669"/>
    <property type="project" value="InterPro"/>
</dbReference>
<dbReference type="Proteomes" id="UP000187172">
    <property type="component" value="Unassembled WGS sequence"/>
</dbReference>
<organism evidence="3 4">
    <name type="scientific">Paenibacillus rhizosphaerae</name>
    <dbReference type="NCBI Taxonomy" id="297318"/>
    <lineage>
        <taxon>Bacteria</taxon>
        <taxon>Bacillati</taxon>
        <taxon>Bacillota</taxon>
        <taxon>Bacilli</taxon>
        <taxon>Bacillales</taxon>
        <taxon>Paenibacillaceae</taxon>
        <taxon>Paenibacillus</taxon>
    </lineage>
</organism>
<dbReference type="STRING" id="297318.BK138_29340"/>
<dbReference type="InterPro" id="IPR051934">
    <property type="entry name" value="Phage_Tail_Fiber_Structural"/>
</dbReference>
<keyword evidence="4" id="KW-1185">Reference proteome</keyword>
<name>A0A1R1ECP2_9BACL</name>
<dbReference type="PANTHER" id="PTHR35191:SF1">
    <property type="entry name" value="PROPHAGE SIDE TAIL FIBER PROTEIN HOMOLOG STFQ-RELATED"/>
    <property type="match status" value="1"/>
</dbReference>
<sequence length="438" mass="46311">MPSRTPNLNLYKVNGETDGNETFNVDVVLNDNWDKIDGAVKAIEDAVGEITVPDASLTQKGIVQLSSETNSTSEAMAATPKAVKAASDVAAAAQAKAEAAETPSGAQAKANTAEANAKLYIDTNFYKKDRVDSVNLVRNGSAIFGFQDWTISGGSWAYVQQDANIGGYFYPNQSITAGSHIFLESSDPIAVFANANYYLGCTFHTNEGLDTDLVRVEVINATNGIVLGSLYAANRQWWHRRTAAITIPADVVSVKLRLVVTGPITNAAKVVRGFGRITFSIGSADTYGTQGDMYSIFQSVANGKSSIATAISGKGIPTSPTDPFATMAANINLINTGKKWAKGQIRVEPTTGYGSVTGLNFTPSNIILVTPSWSGVQDSYVMIYSTDAPTNGGVFQLFRGINNGAGGSGQHPITVGSGYFNVSVTLGYGGTYNYFATE</sequence>
<evidence type="ECO:0000313" key="3">
    <source>
        <dbReference type="EMBL" id="OMF49588.1"/>
    </source>
</evidence>
<dbReference type="Gene3D" id="2.60.120.260">
    <property type="entry name" value="Galactose-binding domain-like"/>
    <property type="match status" value="1"/>
</dbReference>
<evidence type="ECO:0008006" key="5">
    <source>
        <dbReference type="Google" id="ProtNLM"/>
    </source>
</evidence>
<evidence type="ECO:0000256" key="2">
    <source>
        <dbReference type="ARBA" id="ARBA00022581"/>
    </source>
</evidence>
<dbReference type="Pfam" id="PF03406">
    <property type="entry name" value="Phage_fiber_2"/>
    <property type="match status" value="1"/>
</dbReference>
<dbReference type="AlphaFoldDB" id="A0A1R1ECP2"/>